<evidence type="ECO:0000313" key="1">
    <source>
        <dbReference type="EMBL" id="JAE31562.1"/>
    </source>
</evidence>
<organism evidence="1">
    <name type="scientific">Arundo donax</name>
    <name type="common">Giant reed</name>
    <name type="synonym">Donax arundinaceus</name>
    <dbReference type="NCBI Taxonomy" id="35708"/>
    <lineage>
        <taxon>Eukaryota</taxon>
        <taxon>Viridiplantae</taxon>
        <taxon>Streptophyta</taxon>
        <taxon>Embryophyta</taxon>
        <taxon>Tracheophyta</taxon>
        <taxon>Spermatophyta</taxon>
        <taxon>Magnoliopsida</taxon>
        <taxon>Liliopsida</taxon>
        <taxon>Poales</taxon>
        <taxon>Poaceae</taxon>
        <taxon>PACMAD clade</taxon>
        <taxon>Arundinoideae</taxon>
        <taxon>Arundineae</taxon>
        <taxon>Arundo</taxon>
    </lineage>
</organism>
<name>A0A0A9H471_ARUDO</name>
<reference evidence="1" key="2">
    <citation type="journal article" date="2015" name="Data Brief">
        <title>Shoot transcriptome of the giant reed, Arundo donax.</title>
        <authorList>
            <person name="Barrero R.A."/>
            <person name="Guerrero F.D."/>
            <person name="Moolhuijzen P."/>
            <person name="Goolsby J.A."/>
            <person name="Tidwell J."/>
            <person name="Bellgard S.E."/>
            <person name="Bellgard M.I."/>
        </authorList>
    </citation>
    <scope>NUCLEOTIDE SEQUENCE</scope>
    <source>
        <tissue evidence="1">Shoot tissue taken approximately 20 cm above the soil surface</tissue>
    </source>
</reference>
<accession>A0A0A9H471</accession>
<proteinExistence type="predicted"/>
<dbReference type="AlphaFoldDB" id="A0A0A9H471"/>
<dbReference type="EMBL" id="GBRH01166334">
    <property type="protein sequence ID" value="JAE31562.1"/>
    <property type="molecule type" value="Transcribed_RNA"/>
</dbReference>
<protein>
    <submittedName>
        <fullName evidence="1">Uncharacterized protein</fullName>
    </submittedName>
</protein>
<reference evidence="1" key="1">
    <citation type="submission" date="2014-09" db="EMBL/GenBank/DDBJ databases">
        <authorList>
            <person name="Magalhaes I.L.F."/>
            <person name="Oliveira U."/>
            <person name="Santos F.R."/>
            <person name="Vidigal T.H.D.A."/>
            <person name="Brescovit A.D."/>
            <person name="Santos A.J."/>
        </authorList>
    </citation>
    <scope>NUCLEOTIDE SEQUENCE</scope>
    <source>
        <tissue evidence="1">Shoot tissue taken approximately 20 cm above the soil surface</tissue>
    </source>
</reference>
<sequence length="35" mass="4177">MLFQRFPRHWVEIAHLKTKKMVTCVISSSGEQFIK</sequence>